<protein>
    <recommendedName>
        <fullName evidence="4">F-box domain-containing protein</fullName>
    </recommendedName>
</protein>
<accession>A0A2H3CSA6</accession>
<dbReference type="AlphaFoldDB" id="A0A2H3CSA6"/>
<dbReference type="EMBL" id="KZ293687">
    <property type="protein sequence ID" value="PBK85931.1"/>
    <property type="molecule type" value="Genomic_DNA"/>
</dbReference>
<evidence type="ECO:0000256" key="1">
    <source>
        <dbReference type="SAM" id="MobiDB-lite"/>
    </source>
</evidence>
<proteinExistence type="predicted"/>
<dbReference type="Proteomes" id="UP000217790">
    <property type="component" value="Unassembled WGS sequence"/>
</dbReference>
<feature type="region of interest" description="Disordered" evidence="1">
    <location>
        <begin position="1"/>
        <end position="227"/>
    </location>
</feature>
<evidence type="ECO:0008006" key="4">
    <source>
        <dbReference type="Google" id="ProtNLM"/>
    </source>
</evidence>
<feature type="compositionally biased region" description="Low complexity" evidence="1">
    <location>
        <begin position="158"/>
        <end position="172"/>
    </location>
</feature>
<dbReference type="OrthoDB" id="3259156at2759"/>
<name>A0A2H3CSA6_ARMGA</name>
<evidence type="ECO:0000313" key="2">
    <source>
        <dbReference type="EMBL" id="PBK85931.1"/>
    </source>
</evidence>
<feature type="compositionally biased region" description="Low complexity" evidence="1">
    <location>
        <begin position="112"/>
        <end position="129"/>
    </location>
</feature>
<evidence type="ECO:0000313" key="3">
    <source>
        <dbReference type="Proteomes" id="UP000217790"/>
    </source>
</evidence>
<sequence>MSKPGPTVAGPSTSKKSKRVEIVAESYGDNTLSDDEHSYTKLIPSGSQSHNINQDNVHDSPPVTGKESSGSGENINFTPPVTSMLTPKTKKKVRIVEDNNSRETLGSTMGASIGNSKSSSPLPSNESIPGGFYLGNVLKTLESGNGSGLPSNDPGDLSSDSSSSSSSSSSSDNESEHSNDDSRQQKKKKHHKKKKSSCHRSRSRSHEHSSPWEKPIPPSTYNGSDDPKKVARFIQESEQYLKMAKLADEDKVFHISRYLEGPARDFYDQSDLRQELSACYYDKEVNTWEEIVDMAEILDISHKKNGAKAHGDYEHNCRPGCEIRRQKNVVHVQMLIKYPSIADCDELAGTYEWEESSTSSDILTLPSSRLLFGFAHPSPVRSSGIQQIPFNHGLQPRRDEPKLCDEKHIEHSQVIGAVKESAHDEEKGEFFASSSELSLIRRPSRLGPSIEELVCAYWCSDPASPRLSPTTIIPTTPFPEEVLTAVLSFLPCTPVAALSLLSQKFLSAVRLCHTATLNLTPHNLHVMSHSGLCHIKFTLFGHAEAELLMWLDGQTNVVSLCFPFLLDDDDDTSPPTPLPVTPTRPHLLSAPTTPSQPFLFPMPPLSLLPPTPTPTQDTFTHTTNTLLPNLTTLQGPPHLAILLAPSRPLIDESITIYMPIYAGLRHMTTLESLPLSVCCLRVAFKSVGKCTEEKTLRSAVVVCPAIEELEIEGEGGEECWCSIVSHFKSLQVLVMHIPGTAQVRTVKEELDERFPLPKRARTRSTWSIISHSGHSMVISERACATRLPNMCPALQRVVPNGVQWCRPSPSFPCSRSSPCLPFDDLFVKKIDRDVVPPPPPTPRKVVPLTEQTFMKAGECFDLNDGDDDDFLFFKPSPSRE</sequence>
<feature type="compositionally biased region" description="Basic and acidic residues" evidence="1">
    <location>
        <begin position="174"/>
        <end position="184"/>
    </location>
</feature>
<dbReference type="STRING" id="47427.A0A2H3CSA6"/>
<reference evidence="3" key="1">
    <citation type="journal article" date="2017" name="Nat. Ecol. Evol.">
        <title>Genome expansion and lineage-specific genetic innovations in the forest pathogenic fungi Armillaria.</title>
        <authorList>
            <person name="Sipos G."/>
            <person name="Prasanna A.N."/>
            <person name="Walter M.C."/>
            <person name="O'Connor E."/>
            <person name="Balint B."/>
            <person name="Krizsan K."/>
            <person name="Kiss B."/>
            <person name="Hess J."/>
            <person name="Varga T."/>
            <person name="Slot J."/>
            <person name="Riley R."/>
            <person name="Boka B."/>
            <person name="Rigling D."/>
            <person name="Barry K."/>
            <person name="Lee J."/>
            <person name="Mihaltcheva S."/>
            <person name="LaButti K."/>
            <person name="Lipzen A."/>
            <person name="Waldron R."/>
            <person name="Moloney N.M."/>
            <person name="Sperisen C."/>
            <person name="Kredics L."/>
            <person name="Vagvoelgyi C."/>
            <person name="Patrignani A."/>
            <person name="Fitzpatrick D."/>
            <person name="Nagy I."/>
            <person name="Doyle S."/>
            <person name="Anderson J.B."/>
            <person name="Grigoriev I.V."/>
            <person name="Gueldener U."/>
            <person name="Muensterkoetter M."/>
            <person name="Nagy L.G."/>
        </authorList>
    </citation>
    <scope>NUCLEOTIDE SEQUENCE [LARGE SCALE GENOMIC DNA]</scope>
    <source>
        <strain evidence="3">Ar21-2</strain>
    </source>
</reference>
<gene>
    <name evidence="2" type="ORF">ARMGADRAFT_1086973</name>
</gene>
<feature type="compositionally biased region" description="Polar residues" evidence="1">
    <location>
        <begin position="45"/>
        <end position="55"/>
    </location>
</feature>
<dbReference type="InParanoid" id="A0A2H3CSA6"/>
<keyword evidence="3" id="KW-1185">Reference proteome</keyword>
<organism evidence="2 3">
    <name type="scientific">Armillaria gallica</name>
    <name type="common">Bulbous honey fungus</name>
    <name type="synonym">Armillaria bulbosa</name>
    <dbReference type="NCBI Taxonomy" id="47427"/>
    <lineage>
        <taxon>Eukaryota</taxon>
        <taxon>Fungi</taxon>
        <taxon>Dikarya</taxon>
        <taxon>Basidiomycota</taxon>
        <taxon>Agaricomycotina</taxon>
        <taxon>Agaricomycetes</taxon>
        <taxon>Agaricomycetidae</taxon>
        <taxon>Agaricales</taxon>
        <taxon>Marasmiineae</taxon>
        <taxon>Physalacriaceae</taxon>
        <taxon>Armillaria</taxon>
    </lineage>
</organism>
<feature type="compositionally biased region" description="Polar residues" evidence="1">
    <location>
        <begin position="66"/>
        <end position="86"/>
    </location>
</feature>
<feature type="compositionally biased region" description="Basic residues" evidence="1">
    <location>
        <begin position="185"/>
        <end position="203"/>
    </location>
</feature>